<dbReference type="InterPro" id="IPR036140">
    <property type="entry name" value="PFN_sf"/>
</dbReference>
<evidence type="ECO:0000256" key="3">
    <source>
        <dbReference type="ARBA" id="ARBA00005784"/>
    </source>
</evidence>
<dbReference type="Pfam" id="PF03283">
    <property type="entry name" value="PAE"/>
    <property type="match status" value="1"/>
</dbReference>
<dbReference type="InterPro" id="IPR004963">
    <property type="entry name" value="PAE/NOTUM"/>
</dbReference>
<comment type="function">
    <text evidence="1 6">Hydrolyzes acetyl esters in homogalacturonan regions of pectin. In type I primary cell wall, galacturonic acid residues of pectin can be acetylated at the O-2 and O-3 positions. Decreasing the degree of acetylation of pectin gels in vitro alters their physical properties.</text>
</comment>
<dbReference type="Pfam" id="PF00235">
    <property type="entry name" value="Profilin"/>
    <property type="match status" value="1"/>
</dbReference>
<evidence type="ECO:0000256" key="6">
    <source>
        <dbReference type="RuleBase" id="RU363114"/>
    </source>
</evidence>
<dbReference type="STRING" id="72664.V4MG02"/>
<evidence type="ECO:0000313" key="7">
    <source>
        <dbReference type="EMBL" id="ESQ55434.1"/>
    </source>
</evidence>
<dbReference type="OMA" id="WCTSVET"/>
<dbReference type="ESTHER" id="eutsa-v4mg02">
    <property type="family name" value="Pectinacetylesterase-Notum"/>
</dbReference>
<proteinExistence type="inferred from homology"/>
<feature type="chain" id="PRO_5008815211" description="Pectin acetylesterase" evidence="6">
    <location>
        <begin position="24"/>
        <end position="564"/>
    </location>
</feature>
<dbReference type="GO" id="GO:0052793">
    <property type="term" value="F:pectin acetylesterase activity"/>
    <property type="evidence" value="ECO:0007669"/>
    <property type="project" value="TreeGrafter"/>
</dbReference>
<keyword evidence="4 6" id="KW-0134">Cell wall</keyword>
<dbReference type="SUPFAM" id="SSF55770">
    <property type="entry name" value="Profilin (actin-binding protein)"/>
    <property type="match status" value="1"/>
</dbReference>
<evidence type="ECO:0000256" key="5">
    <source>
        <dbReference type="ARBA" id="ARBA00023316"/>
    </source>
</evidence>
<evidence type="ECO:0000256" key="2">
    <source>
        <dbReference type="ARBA" id="ARBA00004191"/>
    </source>
</evidence>
<accession>V4MG02</accession>
<reference evidence="7 8" key="1">
    <citation type="journal article" date="2013" name="Front. Plant Sci.">
        <title>The Reference Genome of the Halophytic Plant Eutrema salsugineum.</title>
        <authorList>
            <person name="Yang R."/>
            <person name="Jarvis D.E."/>
            <person name="Chen H."/>
            <person name="Beilstein M.A."/>
            <person name="Grimwood J."/>
            <person name="Jenkins J."/>
            <person name="Shu S."/>
            <person name="Prochnik S."/>
            <person name="Xin M."/>
            <person name="Ma C."/>
            <person name="Schmutz J."/>
            <person name="Wing R.A."/>
            <person name="Mitchell-Olds T."/>
            <person name="Schumaker K.S."/>
            <person name="Wang X."/>
        </authorList>
    </citation>
    <scope>NUCLEOTIDE SEQUENCE [LARGE SCALE GENOMIC DNA]</scope>
</reference>
<gene>
    <name evidence="7" type="ORF">EUTSA_v10024796mg</name>
</gene>
<dbReference type="GO" id="GO:0003779">
    <property type="term" value="F:actin binding"/>
    <property type="evidence" value="ECO:0007669"/>
    <property type="project" value="InterPro"/>
</dbReference>
<dbReference type="PANTHER" id="PTHR21562">
    <property type="entry name" value="NOTUM-RELATED"/>
    <property type="match status" value="1"/>
</dbReference>
<keyword evidence="6" id="KW-0964">Secreted</keyword>
<evidence type="ECO:0000313" key="8">
    <source>
        <dbReference type="Proteomes" id="UP000030689"/>
    </source>
</evidence>
<dbReference type="Gramene" id="ESQ55434">
    <property type="protein sequence ID" value="ESQ55434"/>
    <property type="gene ID" value="EUTSA_v10024796mg"/>
</dbReference>
<protein>
    <recommendedName>
        <fullName evidence="6">Pectin acetylesterase</fullName>
        <ecNumber evidence="6">3.1.1.-</ecNumber>
    </recommendedName>
</protein>
<dbReference type="KEGG" id="eus:EUTSA_v10024796mg"/>
<dbReference type="Proteomes" id="UP000030689">
    <property type="component" value="Unassembled WGS sequence"/>
</dbReference>
<keyword evidence="5 6" id="KW-0961">Cell wall biogenesis/degradation</keyword>
<dbReference type="Gene3D" id="3.30.450.30">
    <property type="entry name" value="Dynein light chain 2a, cytoplasmic"/>
    <property type="match status" value="1"/>
</dbReference>
<feature type="signal peptide" evidence="6">
    <location>
        <begin position="1"/>
        <end position="23"/>
    </location>
</feature>
<dbReference type="GO" id="GO:0071555">
    <property type="term" value="P:cell wall organization"/>
    <property type="evidence" value="ECO:0007669"/>
    <property type="project" value="UniProtKB-KW"/>
</dbReference>
<keyword evidence="6" id="KW-0378">Hydrolase</keyword>
<dbReference type="eggNOG" id="KOG4287">
    <property type="taxonomic scope" value="Eukaryota"/>
</dbReference>
<comment type="subcellular location">
    <subcellularLocation>
        <location evidence="2 6">Secreted</location>
        <location evidence="2 6">Cell wall</location>
    </subcellularLocation>
</comment>
<comment type="similarity">
    <text evidence="3 6">Belongs to the pectinacetylesterase family.</text>
</comment>
<dbReference type="InterPro" id="IPR048278">
    <property type="entry name" value="PFN"/>
</dbReference>
<keyword evidence="8" id="KW-1185">Reference proteome</keyword>
<dbReference type="EC" id="3.1.1.-" evidence="6"/>
<dbReference type="EMBL" id="KI517384">
    <property type="protein sequence ID" value="ESQ55434.1"/>
    <property type="molecule type" value="Genomic_DNA"/>
</dbReference>
<evidence type="ECO:0000256" key="1">
    <source>
        <dbReference type="ARBA" id="ARBA00003534"/>
    </source>
</evidence>
<dbReference type="AlphaFoldDB" id="V4MG02"/>
<keyword evidence="6" id="KW-0732">Signal</keyword>
<sequence>MGRLKQCWSSLLVLAAMVIGTGAVPITYLQSAVAKGAVCLDGSAPAYHFDKGFGSGINNWIVHMEGGGWCTDVASCIKRKGTMKGSSKFMNKDFGFSGILGGKQNTNPDFYNWNRIKVRYCDGSSFTGNVEAVNPANKLFFRGARVWRAVIDDLMAKGMKNAQNAILSGCSAGALAAILHCDTFRAILPRTARVKCVSDAGYFIHGKDISGGSYIQSYYSKVVALHGSAKSLPLSCTSKMRPELCFFPQYVVPFMRTPLFVINAAFDSWQIKNVLAPTAVDKRKEWKTCKLDLKKCSAAQLKTVQGFRDQMMRALSPVHSTPSRGLFLDSCHAHCQGGSAASWSGAKGPQVANTKIAKAVGNWFYGRIFTFIPISRERESTQSFEIVIWGNKTSDFTGEVRRRSLLHKSISQFRGTSMDSAFVDRAWEKWVTGNVGSSGHPLKAAVLINYDPTLPSRLLSTIAEQEGIDIYPVELKQFTDFMRRGNLPTETFVLGSNQYIITSIHENWFAARCLNTTQPAGEGAIVMQTAVYVLVALYDGSIGSASQAMAAADQFASQLSRKNL</sequence>
<organism evidence="7 8">
    <name type="scientific">Eutrema salsugineum</name>
    <name type="common">Saltwater cress</name>
    <name type="synonym">Sisymbrium salsugineum</name>
    <dbReference type="NCBI Taxonomy" id="72664"/>
    <lineage>
        <taxon>Eukaryota</taxon>
        <taxon>Viridiplantae</taxon>
        <taxon>Streptophyta</taxon>
        <taxon>Embryophyta</taxon>
        <taxon>Tracheophyta</taxon>
        <taxon>Spermatophyta</taxon>
        <taxon>Magnoliopsida</taxon>
        <taxon>eudicotyledons</taxon>
        <taxon>Gunneridae</taxon>
        <taxon>Pentapetalae</taxon>
        <taxon>rosids</taxon>
        <taxon>malvids</taxon>
        <taxon>Brassicales</taxon>
        <taxon>Brassicaceae</taxon>
        <taxon>Eutremeae</taxon>
        <taxon>Eutrema</taxon>
    </lineage>
</organism>
<name>V4MG02_EUTSA</name>
<dbReference type="GO" id="GO:0009505">
    <property type="term" value="C:plant-type cell wall"/>
    <property type="evidence" value="ECO:0007669"/>
    <property type="project" value="TreeGrafter"/>
</dbReference>
<evidence type="ECO:0000256" key="4">
    <source>
        <dbReference type="ARBA" id="ARBA00022512"/>
    </source>
</evidence>
<dbReference type="PANTHER" id="PTHR21562:SF121">
    <property type="entry name" value="PECTIN ACETYLESTERASE 7"/>
    <property type="match status" value="1"/>
</dbReference>